<dbReference type="OrthoDB" id="6135522at2759"/>
<feature type="transmembrane region" description="Helical" evidence="7">
    <location>
        <begin position="77"/>
        <end position="97"/>
    </location>
</feature>
<evidence type="ECO:0000256" key="2">
    <source>
        <dbReference type="ARBA" id="ARBA00006843"/>
    </source>
</evidence>
<feature type="compositionally biased region" description="Polar residues" evidence="6">
    <location>
        <begin position="21"/>
        <end position="42"/>
    </location>
</feature>
<name>A0A8S3TZH2_MYTED</name>
<dbReference type="Pfam" id="PF04505">
    <property type="entry name" value="CD225"/>
    <property type="match status" value="1"/>
</dbReference>
<dbReference type="GO" id="GO:0016020">
    <property type="term" value="C:membrane"/>
    <property type="evidence" value="ECO:0007669"/>
    <property type="project" value="UniProtKB-SubCell"/>
</dbReference>
<protein>
    <submittedName>
        <fullName evidence="8">PRRT1</fullName>
    </submittedName>
</protein>
<dbReference type="PANTHER" id="PTHR14948">
    <property type="entry name" value="NG5"/>
    <property type="match status" value="1"/>
</dbReference>
<evidence type="ECO:0000313" key="8">
    <source>
        <dbReference type="EMBL" id="CAG2236778.1"/>
    </source>
</evidence>
<evidence type="ECO:0000256" key="5">
    <source>
        <dbReference type="ARBA" id="ARBA00023136"/>
    </source>
</evidence>
<dbReference type="InterPro" id="IPR007593">
    <property type="entry name" value="CD225/Dispanin_fam"/>
</dbReference>
<evidence type="ECO:0000256" key="7">
    <source>
        <dbReference type="SAM" id="Phobius"/>
    </source>
</evidence>
<keyword evidence="3 7" id="KW-0812">Transmembrane</keyword>
<dbReference type="InterPro" id="IPR051423">
    <property type="entry name" value="CD225/Dispanin"/>
</dbReference>
<evidence type="ECO:0000256" key="4">
    <source>
        <dbReference type="ARBA" id="ARBA00022989"/>
    </source>
</evidence>
<proteinExistence type="inferred from homology"/>
<evidence type="ECO:0000256" key="6">
    <source>
        <dbReference type="SAM" id="MobiDB-lite"/>
    </source>
</evidence>
<evidence type="ECO:0000256" key="1">
    <source>
        <dbReference type="ARBA" id="ARBA00004370"/>
    </source>
</evidence>
<keyword evidence="5 7" id="KW-0472">Membrane</keyword>
<dbReference type="EMBL" id="CAJPWZ010002367">
    <property type="protein sequence ID" value="CAG2236778.1"/>
    <property type="molecule type" value="Genomic_DNA"/>
</dbReference>
<sequence length="158" mass="17175">MSYEKRGYPDQEYPPQEAPPTYNQSTPQYSWHGQSYAPQQPQDHPGFPPAPGTGYQAQYNVVAPGMVTMAEPPPPDYMTRAIMVTVCCFWPIGIFAIMKASESKSAYARGDLAGAKENSRSAKQLSNIGIAAGVVSVVILVIIMGVYFGLIFSSSRFG</sequence>
<organism evidence="8 9">
    <name type="scientific">Mytilus edulis</name>
    <name type="common">Blue mussel</name>
    <dbReference type="NCBI Taxonomy" id="6550"/>
    <lineage>
        <taxon>Eukaryota</taxon>
        <taxon>Metazoa</taxon>
        <taxon>Spiralia</taxon>
        <taxon>Lophotrochozoa</taxon>
        <taxon>Mollusca</taxon>
        <taxon>Bivalvia</taxon>
        <taxon>Autobranchia</taxon>
        <taxon>Pteriomorphia</taxon>
        <taxon>Mytilida</taxon>
        <taxon>Mytiloidea</taxon>
        <taxon>Mytilidae</taxon>
        <taxon>Mytilinae</taxon>
        <taxon>Mytilus</taxon>
    </lineage>
</organism>
<comment type="similarity">
    <text evidence="2">Belongs to the CD225/Dispanin family.</text>
</comment>
<dbReference type="PANTHER" id="PTHR14948:SF25">
    <property type="entry name" value="DUF4190 DOMAIN-CONTAINING PROTEIN"/>
    <property type="match status" value="1"/>
</dbReference>
<feature type="region of interest" description="Disordered" evidence="6">
    <location>
        <begin position="1"/>
        <end position="50"/>
    </location>
</feature>
<evidence type="ECO:0000313" key="9">
    <source>
        <dbReference type="Proteomes" id="UP000683360"/>
    </source>
</evidence>
<dbReference type="AlphaFoldDB" id="A0A8S3TZH2"/>
<keyword evidence="4 7" id="KW-1133">Transmembrane helix</keyword>
<feature type="transmembrane region" description="Helical" evidence="7">
    <location>
        <begin position="128"/>
        <end position="152"/>
    </location>
</feature>
<gene>
    <name evidence="8" type="ORF">MEDL_49328</name>
</gene>
<reference evidence="8" key="1">
    <citation type="submission" date="2021-03" db="EMBL/GenBank/DDBJ databases">
        <authorList>
            <person name="Bekaert M."/>
        </authorList>
    </citation>
    <scope>NUCLEOTIDE SEQUENCE</scope>
</reference>
<evidence type="ECO:0000256" key="3">
    <source>
        <dbReference type="ARBA" id="ARBA00022692"/>
    </source>
</evidence>
<comment type="subcellular location">
    <subcellularLocation>
        <location evidence="1">Membrane</location>
    </subcellularLocation>
</comment>
<keyword evidence="9" id="KW-1185">Reference proteome</keyword>
<dbReference type="Proteomes" id="UP000683360">
    <property type="component" value="Unassembled WGS sequence"/>
</dbReference>
<accession>A0A8S3TZH2</accession>
<comment type="caution">
    <text evidence="8">The sequence shown here is derived from an EMBL/GenBank/DDBJ whole genome shotgun (WGS) entry which is preliminary data.</text>
</comment>